<sequence length="46" mass="5261">MDVFVLRSSKRYITLRLCPSAFVIELNFRMSGAVAMIIFGEFQVFG</sequence>
<accession>A0A3G5AAR1</accession>
<reference evidence="1" key="1">
    <citation type="submission" date="2018-10" db="EMBL/GenBank/DDBJ databases">
        <title>Hidden diversity of soil giant viruses.</title>
        <authorList>
            <person name="Schulz F."/>
            <person name="Alteio L."/>
            <person name="Goudeau D."/>
            <person name="Ryan E.M."/>
            <person name="Malmstrom R.R."/>
            <person name="Blanchard J."/>
            <person name="Woyke T."/>
        </authorList>
    </citation>
    <scope>NUCLEOTIDE SEQUENCE</scope>
    <source>
        <strain evidence="1">HYV1</strain>
    </source>
</reference>
<name>A0A3G5AAR1_9VIRU</name>
<gene>
    <name evidence="1" type="ORF">Hyperionvirus22_17</name>
</gene>
<proteinExistence type="predicted"/>
<dbReference type="EMBL" id="MK072404">
    <property type="protein sequence ID" value="AYV84316.1"/>
    <property type="molecule type" value="Genomic_DNA"/>
</dbReference>
<organism evidence="1">
    <name type="scientific">Hyperionvirus sp</name>
    <dbReference type="NCBI Taxonomy" id="2487770"/>
    <lineage>
        <taxon>Viruses</taxon>
        <taxon>Varidnaviria</taxon>
        <taxon>Bamfordvirae</taxon>
        <taxon>Nucleocytoviricota</taxon>
        <taxon>Megaviricetes</taxon>
        <taxon>Imitervirales</taxon>
        <taxon>Mimiviridae</taxon>
        <taxon>Klosneuvirinae</taxon>
    </lineage>
</organism>
<evidence type="ECO:0000313" key="1">
    <source>
        <dbReference type="EMBL" id="AYV84316.1"/>
    </source>
</evidence>
<protein>
    <submittedName>
        <fullName evidence="1">Uncharacterized protein</fullName>
    </submittedName>
</protein>